<dbReference type="Pfam" id="PF08450">
    <property type="entry name" value="SGL"/>
    <property type="match status" value="1"/>
</dbReference>
<dbReference type="SUPFAM" id="SSF63829">
    <property type="entry name" value="Calcium-dependent phosphotriesterase"/>
    <property type="match status" value="1"/>
</dbReference>
<accession>A0A087M2Y2</accession>
<dbReference type="PROSITE" id="PS51077">
    <property type="entry name" value="HTH_ICLR"/>
    <property type="match status" value="1"/>
</dbReference>
<dbReference type="InterPro" id="IPR014757">
    <property type="entry name" value="Tscrpt_reg_IclR_C"/>
</dbReference>
<dbReference type="GO" id="GO:0003700">
    <property type="term" value="F:DNA-binding transcription factor activity"/>
    <property type="evidence" value="ECO:0007669"/>
    <property type="project" value="TreeGrafter"/>
</dbReference>
<evidence type="ECO:0000313" key="6">
    <source>
        <dbReference type="EMBL" id="KFL31235.1"/>
    </source>
</evidence>
<keyword evidence="1" id="KW-0805">Transcription regulation</keyword>
<dbReference type="Pfam" id="PF09339">
    <property type="entry name" value="HTH_IclR"/>
    <property type="match status" value="1"/>
</dbReference>
<dbReference type="AlphaFoldDB" id="A0A087M2Y2"/>
<evidence type="ECO:0000313" key="7">
    <source>
        <dbReference type="Proteomes" id="UP000028981"/>
    </source>
</evidence>
<evidence type="ECO:0000256" key="3">
    <source>
        <dbReference type="ARBA" id="ARBA00023163"/>
    </source>
</evidence>
<evidence type="ECO:0000259" key="5">
    <source>
        <dbReference type="PROSITE" id="PS51078"/>
    </source>
</evidence>
<name>A0A087M2Y2_9HYPH</name>
<dbReference type="PANTHER" id="PTHR30136">
    <property type="entry name" value="HELIX-TURN-HELIX TRANSCRIPTIONAL REGULATOR, ICLR FAMILY"/>
    <property type="match status" value="1"/>
</dbReference>
<evidence type="ECO:0000256" key="1">
    <source>
        <dbReference type="ARBA" id="ARBA00023015"/>
    </source>
</evidence>
<keyword evidence="7" id="KW-1185">Reference proteome</keyword>
<dbReference type="InterPro" id="IPR036390">
    <property type="entry name" value="WH_DNA-bd_sf"/>
</dbReference>
<dbReference type="EMBL" id="JQGC01000007">
    <property type="protein sequence ID" value="KFL31235.1"/>
    <property type="molecule type" value="Genomic_DNA"/>
</dbReference>
<dbReference type="SUPFAM" id="SSF46785">
    <property type="entry name" value="Winged helix' DNA-binding domain"/>
    <property type="match status" value="1"/>
</dbReference>
<dbReference type="PROSITE" id="PS51078">
    <property type="entry name" value="ICLR_ED"/>
    <property type="match status" value="1"/>
</dbReference>
<dbReference type="InterPro" id="IPR013658">
    <property type="entry name" value="SGL"/>
</dbReference>
<dbReference type="SMART" id="SM00346">
    <property type="entry name" value="HTH_ICLR"/>
    <property type="match status" value="1"/>
</dbReference>
<dbReference type="InterPro" id="IPR036388">
    <property type="entry name" value="WH-like_DNA-bd_sf"/>
</dbReference>
<feature type="domain" description="HTH iclR-type" evidence="4">
    <location>
        <begin position="8"/>
        <end position="70"/>
    </location>
</feature>
<sequence>MEKLVPGTALLRKLFVLLDIVGQGPGNVTVADLAAETGWPRPTIYRILSAATANGFLRLDPRSNGYTLGFRFIELAQNVWSSGELVTTASLELRRLRDITGETTHLGALQGDHVLALGKFEGPHPHKGADRLGAQKPLHSTSQGKAILAFLPENEVDALIARMNFRRSTEHTITDPDLLRSQLRIIRQRGYAIDDEEVAIGTRCVGAPVLDSSGRPVAAISIAGPTYRVTSERVERLGPEVAQVAQDISQLLRNQVATPVPPADWPVPHGGHREPALHGVSPSWDEHRQALHWADRFAPRLHTSHTATRAHGFASEVAIDAVNHTIRHAIAFAKGTLLFVDPEGDSHERHFEALQNLTCLSVRADGVPYGATFCEHEARTSIGSITKAGEIEETWTIAAQVEHMTWSTDGQVLYASVPQRGLIYALSRGSGAPRILARISKASGEPHGLAIDAEDRLWVALYDGWSLARLTPEGEIDHVIALPVPRPTGLAFSSATEGTLHVTTARMDLAREVLENAPLSGRLLTVKTPVKGIIPPAMAYAPGDA</sequence>
<dbReference type="Gene3D" id="2.120.10.30">
    <property type="entry name" value="TolB, C-terminal domain"/>
    <property type="match status" value="1"/>
</dbReference>
<dbReference type="OrthoDB" id="8438735at2"/>
<keyword evidence="3" id="KW-0804">Transcription</keyword>
<organism evidence="6 7">
    <name type="scientific">Devosia riboflavina</name>
    <dbReference type="NCBI Taxonomy" id="46914"/>
    <lineage>
        <taxon>Bacteria</taxon>
        <taxon>Pseudomonadati</taxon>
        <taxon>Pseudomonadota</taxon>
        <taxon>Alphaproteobacteria</taxon>
        <taxon>Hyphomicrobiales</taxon>
        <taxon>Devosiaceae</taxon>
        <taxon>Devosia</taxon>
    </lineage>
</organism>
<dbReference type="PRINTS" id="PR01790">
    <property type="entry name" value="SMP30FAMILY"/>
</dbReference>
<dbReference type="InterPro" id="IPR011042">
    <property type="entry name" value="6-blade_b-propeller_TolB-like"/>
</dbReference>
<proteinExistence type="predicted"/>
<protein>
    <recommendedName>
        <fullName evidence="8">IclR family transcriptional regulator</fullName>
    </recommendedName>
</protein>
<dbReference type="STRING" id="46914.JP75_10100"/>
<reference evidence="6 7" key="1">
    <citation type="submission" date="2014-08" db="EMBL/GenBank/DDBJ databases">
        <authorList>
            <person name="Hassan Y.I."/>
            <person name="Lepp D."/>
            <person name="Zhou T."/>
        </authorList>
    </citation>
    <scope>NUCLEOTIDE SEQUENCE [LARGE SCALE GENOMIC DNA]</scope>
    <source>
        <strain evidence="6 7">IFO13584</strain>
    </source>
</reference>
<comment type="caution">
    <text evidence="6">The sequence shown here is derived from an EMBL/GenBank/DDBJ whole genome shotgun (WGS) entry which is preliminary data.</text>
</comment>
<evidence type="ECO:0000259" key="4">
    <source>
        <dbReference type="PROSITE" id="PS51077"/>
    </source>
</evidence>
<dbReference type="GO" id="GO:0045892">
    <property type="term" value="P:negative regulation of DNA-templated transcription"/>
    <property type="evidence" value="ECO:0007669"/>
    <property type="project" value="TreeGrafter"/>
</dbReference>
<evidence type="ECO:0008006" key="8">
    <source>
        <dbReference type="Google" id="ProtNLM"/>
    </source>
</evidence>
<evidence type="ECO:0000256" key="2">
    <source>
        <dbReference type="ARBA" id="ARBA00023125"/>
    </source>
</evidence>
<feature type="domain" description="IclR-ED" evidence="5">
    <location>
        <begin position="71"/>
        <end position="254"/>
    </location>
</feature>
<dbReference type="PANTHER" id="PTHR30136:SF35">
    <property type="entry name" value="HTH-TYPE TRANSCRIPTIONAL REGULATOR RV1719"/>
    <property type="match status" value="1"/>
</dbReference>
<dbReference type="SUPFAM" id="SSF55781">
    <property type="entry name" value="GAF domain-like"/>
    <property type="match status" value="1"/>
</dbReference>
<dbReference type="Gene3D" id="3.30.450.40">
    <property type="match status" value="1"/>
</dbReference>
<dbReference type="Proteomes" id="UP000028981">
    <property type="component" value="Unassembled WGS sequence"/>
</dbReference>
<gene>
    <name evidence="6" type="ORF">JP75_10100</name>
</gene>
<dbReference type="InterPro" id="IPR005511">
    <property type="entry name" value="SMP-30"/>
</dbReference>
<dbReference type="InterPro" id="IPR050707">
    <property type="entry name" value="HTH_MetabolicPath_Reg"/>
</dbReference>
<dbReference type="Pfam" id="PF01614">
    <property type="entry name" value="IclR_C"/>
    <property type="match status" value="1"/>
</dbReference>
<dbReference type="GO" id="GO:0003677">
    <property type="term" value="F:DNA binding"/>
    <property type="evidence" value="ECO:0007669"/>
    <property type="project" value="UniProtKB-KW"/>
</dbReference>
<keyword evidence="2" id="KW-0238">DNA-binding</keyword>
<dbReference type="InterPro" id="IPR029016">
    <property type="entry name" value="GAF-like_dom_sf"/>
</dbReference>
<dbReference type="RefSeq" id="WP_035082337.1">
    <property type="nucleotide sequence ID" value="NZ_JQGC01000007.1"/>
</dbReference>
<dbReference type="Gene3D" id="1.10.10.10">
    <property type="entry name" value="Winged helix-like DNA-binding domain superfamily/Winged helix DNA-binding domain"/>
    <property type="match status" value="1"/>
</dbReference>
<dbReference type="InterPro" id="IPR005471">
    <property type="entry name" value="Tscrpt_reg_IclR_N"/>
</dbReference>